<comment type="caution">
    <text evidence="3">The sequence shown here is derived from an EMBL/GenBank/DDBJ whole genome shotgun (WGS) entry which is preliminary data.</text>
</comment>
<organism evidence="3 4">
    <name type="scientific">Rubripirellula amarantea</name>
    <dbReference type="NCBI Taxonomy" id="2527999"/>
    <lineage>
        <taxon>Bacteria</taxon>
        <taxon>Pseudomonadati</taxon>
        <taxon>Planctomycetota</taxon>
        <taxon>Planctomycetia</taxon>
        <taxon>Pirellulales</taxon>
        <taxon>Pirellulaceae</taxon>
        <taxon>Rubripirellula</taxon>
    </lineage>
</organism>
<sequence precursor="true">MMRLTLATMMAVYMTVSLLQPSALGQAPGQRSASQAQAAPQAPFGPLAPEAQAQLQKVLTAWQNQSQGTKTLELKFLRFHYDANMAPVVGNAPTAATKSEGEIKYAAPDRGLIRVDQIVFFNGMVNNQPAYKAFADRFGEHWVCNGKQLIEFDRNAKECKIEELPPEMQGKNIISSPLPFVFNLNANDLQQRYWVRQTDAGNPDVILLEVWPKRAEDRAQYKMVQVALDAKEFLPKVLVMYAPNFNAKTAPIWDHYEFTSVKRNGMGNGLADFFKNFIPEKPPADWKILRNQFQVPGAEIQQAAGPADGQKR</sequence>
<proteinExistence type="predicted"/>
<feature type="region of interest" description="Disordered" evidence="1">
    <location>
        <begin position="25"/>
        <end position="45"/>
    </location>
</feature>
<reference evidence="3 4" key="1">
    <citation type="submission" date="2019-02" db="EMBL/GenBank/DDBJ databases">
        <title>Deep-cultivation of Planctomycetes and their phenomic and genomic characterization uncovers novel biology.</title>
        <authorList>
            <person name="Wiegand S."/>
            <person name="Jogler M."/>
            <person name="Boedeker C."/>
            <person name="Pinto D."/>
            <person name="Vollmers J."/>
            <person name="Rivas-Marin E."/>
            <person name="Kohn T."/>
            <person name="Peeters S.H."/>
            <person name="Heuer A."/>
            <person name="Rast P."/>
            <person name="Oberbeckmann S."/>
            <person name="Bunk B."/>
            <person name="Jeske O."/>
            <person name="Meyerdierks A."/>
            <person name="Storesund J.E."/>
            <person name="Kallscheuer N."/>
            <person name="Luecker S."/>
            <person name="Lage O.M."/>
            <person name="Pohl T."/>
            <person name="Merkel B.J."/>
            <person name="Hornburger P."/>
            <person name="Mueller R.-W."/>
            <person name="Bruemmer F."/>
            <person name="Labrenz M."/>
            <person name="Spormann A.M."/>
            <person name="Op Den Camp H."/>
            <person name="Overmann J."/>
            <person name="Amann R."/>
            <person name="Jetten M.S.M."/>
            <person name="Mascher T."/>
            <person name="Medema M.H."/>
            <person name="Devos D.P."/>
            <person name="Kaster A.-K."/>
            <person name="Ovreas L."/>
            <person name="Rohde M."/>
            <person name="Galperin M.Y."/>
            <person name="Jogler C."/>
        </authorList>
    </citation>
    <scope>NUCLEOTIDE SEQUENCE [LARGE SCALE GENOMIC DNA]</scope>
    <source>
        <strain evidence="3 4">Pla22</strain>
    </source>
</reference>
<evidence type="ECO:0000313" key="3">
    <source>
        <dbReference type="EMBL" id="TWT55128.1"/>
    </source>
</evidence>
<keyword evidence="4" id="KW-1185">Reference proteome</keyword>
<keyword evidence="2" id="KW-0732">Signal</keyword>
<evidence type="ECO:0000313" key="4">
    <source>
        <dbReference type="Proteomes" id="UP000316598"/>
    </source>
</evidence>
<accession>A0A5C5WX00</accession>
<dbReference type="OrthoDB" id="243478at2"/>
<evidence type="ECO:0000256" key="1">
    <source>
        <dbReference type="SAM" id="MobiDB-lite"/>
    </source>
</evidence>
<evidence type="ECO:0000256" key="2">
    <source>
        <dbReference type="SAM" id="SignalP"/>
    </source>
</evidence>
<feature type="chain" id="PRO_5023045446" evidence="2">
    <location>
        <begin position="26"/>
        <end position="312"/>
    </location>
</feature>
<dbReference type="EMBL" id="SJPI01000001">
    <property type="protein sequence ID" value="TWT55128.1"/>
    <property type="molecule type" value="Genomic_DNA"/>
</dbReference>
<dbReference type="NCBIfam" id="TIGR03009">
    <property type="entry name" value="plancto_dom_2"/>
    <property type="match status" value="1"/>
</dbReference>
<gene>
    <name evidence="3" type="ORF">Pla22_27820</name>
</gene>
<dbReference type="AlphaFoldDB" id="A0A5C5WX00"/>
<dbReference type="InterPro" id="IPR017461">
    <property type="entry name" value="CHP03009_planctomycetes"/>
</dbReference>
<feature type="signal peptide" evidence="2">
    <location>
        <begin position="1"/>
        <end position="25"/>
    </location>
</feature>
<dbReference type="Gene3D" id="2.50.20.10">
    <property type="entry name" value="Lipoprotein localisation LolA/LolB/LppX"/>
    <property type="match status" value="1"/>
</dbReference>
<name>A0A5C5WX00_9BACT</name>
<dbReference type="Proteomes" id="UP000316598">
    <property type="component" value="Unassembled WGS sequence"/>
</dbReference>
<protein>
    <submittedName>
        <fullName evidence="3">Uncharacterized protein</fullName>
    </submittedName>
</protein>